<dbReference type="InterPro" id="IPR019372">
    <property type="entry name" value="LHFPL"/>
</dbReference>
<feature type="transmembrane region" description="Helical" evidence="5">
    <location>
        <begin position="129"/>
        <end position="149"/>
    </location>
</feature>
<comment type="subcellular location">
    <subcellularLocation>
        <location evidence="1">Membrane</location>
        <topology evidence="1">Multi-pass membrane protein</topology>
    </subcellularLocation>
</comment>
<evidence type="ECO:0000256" key="4">
    <source>
        <dbReference type="ARBA" id="ARBA00023136"/>
    </source>
</evidence>
<evidence type="ECO:0000256" key="2">
    <source>
        <dbReference type="ARBA" id="ARBA00022692"/>
    </source>
</evidence>
<feature type="transmembrane region" description="Helical" evidence="5">
    <location>
        <begin position="24"/>
        <end position="45"/>
    </location>
</feature>
<dbReference type="Pfam" id="PF10242">
    <property type="entry name" value="L_HMGIC_fpl"/>
    <property type="match status" value="1"/>
</dbReference>
<dbReference type="Proteomes" id="UP001151699">
    <property type="component" value="Chromosome B"/>
</dbReference>
<dbReference type="PANTHER" id="PTHR12489">
    <property type="entry name" value="LIPOMA HMGIC FUSION PARTNER-LIKE PROTEIN"/>
    <property type="match status" value="1"/>
</dbReference>
<dbReference type="PANTHER" id="PTHR12489:SF1">
    <property type="entry name" value="LP10272P"/>
    <property type="match status" value="1"/>
</dbReference>
<evidence type="ECO:0000313" key="6">
    <source>
        <dbReference type="EMBL" id="KAJ6640885.1"/>
    </source>
</evidence>
<protein>
    <submittedName>
        <fullName evidence="6">LHFPL tetraspan subfamily member 3 protein</fullName>
    </submittedName>
</protein>
<feature type="transmembrane region" description="Helical" evidence="5">
    <location>
        <begin position="91"/>
        <end position="117"/>
    </location>
</feature>
<proteinExistence type="predicted"/>
<keyword evidence="7" id="KW-1185">Reference proteome</keyword>
<gene>
    <name evidence="6" type="primary">LHFPL3</name>
    <name evidence="6" type="ORF">Bhyg_05818</name>
</gene>
<organism evidence="6 7">
    <name type="scientific">Pseudolycoriella hygida</name>
    <dbReference type="NCBI Taxonomy" id="35572"/>
    <lineage>
        <taxon>Eukaryota</taxon>
        <taxon>Metazoa</taxon>
        <taxon>Ecdysozoa</taxon>
        <taxon>Arthropoda</taxon>
        <taxon>Hexapoda</taxon>
        <taxon>Insecta</taxon>
        <taxon>Pterygota</taxon>
        <taxon>Neoptera</taxon>
        <taxon>Endopterygota</taxon>
        <taxon>Diptera</taxon>
        <taxon>Nematocera</taxon>
        <taxon>Sciaroidea</taxon>
        <taxon>Sciaridae</taxon>
        <taxon>Pseudolycoriella</taxon>
    </lineage>
</organism>
<sequence>MGTKIEYVESSHLYATNYIRNSKAIAVLWAIFTICYAIISTVAFLTPEWVGDMDSDSAGRLGLWQVCHKDDASDSCQKQFSDMLSVPSLPFQVATIFVGISVITAILTICSLILMFFMKSTTVFHICGWMQILSAICLIVGCVAFPFGWNSNEFRKICGPESNRFELGLCGIRWAYPLAIIACIDGCILATLAFILATRHVRLQPEPMYQSSMYKGEINNAYLTTDAVSIAGSRKSMNLQPVLLVAPPHHNIHDDTISQFSSRTATRYNRPDYHNSMHQFQL</sequence>
<dbReference type="GO" id="GO:0005886">
    <property type="term" value="C:plasma membrane"/>
    <property type="evidence" value="ECO:0007669"/>
    <property type="project" value="TreeGrafter"/>
</dbReference>
<keyword evidence="4 5" id="KW-0472">Membrane</keyword>
<accession>A0A9Q0S291</accession>
<reference evidence="6" key="1">
    <citation type="submission" date="2022-07" db="EMBL/GenBank/DDBJ databases">
        <authorList>
            <person name="Trinca V."/>
            <person name="Uliana J.V.C."/>
            <person name="Torres T.T."/>
            <person name="Ward R.J."/>
            <person name="Monesi N."/>
        </authorList>
    </citation>
    <scope>NUCLEOTIDE SEQUENCE</scope>
    <source>
        <strain evidence="6">HSMRA1968</strain>
        <tissue evidence="6">Whole embryos</tissue>
    </source>
</reference>
<dbReference type="GO" id="GO:0007605">
    <property type="term" value="P:sensory perception of sound"/>
    <property type="evidence" value="ECO:0007669"/>
    <property type="project" value="TreeGrafter"/>
</dbReference>
<name>A0A9Q0S291_9DIPT</name>
<dbReference type="OrthoDB" id="5873721at2759"/>
<dbReference type="EMBL" id="WJQU01000002">
    <property type="protein sequence ID" value="KAJ6640885.1"/>
    <property type="molecule type" value="Genomic_DNA"/>
</dbReference>
<dbReference type="Gene3D" id="1.20.140.150">
    <property type="match status" value="1"/>
</dbReference>
<keyword evidence="3 5" id="KW-1133">Transmembrane helix</keyword>
<evidence type="ECO:0000256" key="1">
    <source>
        <dbReference type="ARBA" id="ARBA00004141"/>
    </source>
</evidence>
<evidence type="ECO:0000313" key="7">
    <source>
        <dbReference type="Proteomes" id="UP001151699"/>
    </source>
</evidence>
<keyword evidence="2 5" id="KW-0812">Transmembrane</keyword>
<feature type="transmembrane region" description="Helical" evidence="5">
    <location>
        <begin position="174"/>
        <end position="198"/>
    </location>
</feature>
<evidence type="ECO:0000256" key="3">
    <source>
        <dbReference type="ARBA" id="ARBA00022989"/>
    </source>
</evidence>
<evidence type="ECO:0000256" key="5">
    <source>
        <dbReference type="SAM" id="Phobius"/>
    </source>
</evidence>
<comment type="caution">
    <text evidence="6">The sequence shown here is derived from an EMBL/GenBank/DDBJ whole genome shotgun (WGS) entry which is preliminary data.</text>
</comment>
<dbReference type="AlphaFoldDB" id="A0A9Q0S291"/>